<dbReference type="RefSeq" id="WP_320380870.1">
    <property type="nucleotide sequence ID" value="NZ_JAWDIQ010000003.1"/>
</dbReference>
<gene>
    <name evidence="3" type="ORF">RWD45_17290</name>
</gene>
<reference evidence="3 4" key="1">
    <citation type="submission" date="2023-10" db="EMBL/GenBank/DDBJ databases">
        <title>Virgibacillus soli CC-YMP-6 genome.</title>
        <authorList>
            <person name="Miliotis G."/>
            <person name="Sengupta P."/>
            <person name="Hameed A."/>
            <person name="Chuvochina M."/>
            <person name="Mcdonagh F."/>
            <person name="Simpson A.C."/>
            <person name="Singh N.K."/>
            <person name="Rekha P.D."/>
            <person name="Raman K."/>
            <person name="Hugenholtz P."/>
            <person name="Venkateswaran K."/>
        </authorList>
    </citation>
    <scope>NUCLEOTIDE SEQUENCE [LARGE SCALE GENOMIC DNA]</scope>
    <source>
        <strain evidence="3 4">CC-YMP-6</strain>
    </source>
</reference>
<evidence type="ECO:0000256" key="1">
    <source>
        <dbReference type="SAM" id="Coils"/>
    </source>
</evidence>
<keyword evidence="1" id="KW-0175">Coiled coil</keyword>
<dbReference type="EMBL" id="JAWDIQ010000003">
    <property type="protein sequence ID" value="MDY0410011.1"/>
    <property type="molecule type" value="Genomic_DNA"/>
</dbReference>
<dbReference type="PANTHER" id="PTHR40027:SF1">
    <property type="entry name" value="CELL DIVISION PROTEIN DIVIC"/>
    <property type="match status" value="1"/>
</dbReference>
<keyword evidence="2" id="KW-0472">Membrane</keyword>
<keyword evidence="2" id="KW-1133">Transmembrane helix</keyword>
<proteinExistence type="predicted"/>
<keyword evidence="2" id="KW-0812">Transmembrane</keyword>
<evidence type="ECO:0000313" key="3">
    <source>
        <dbReference type="EMBL" id="MDY0410011.1"/>
    </source>
</evidence>
<dbReference type="PANTHER" id="PTHR40027">
    <property type="entry name" value="CELL DIVISION PROTEIN DIVIC"/>
    <property type="match status" value="1"/>
</dbReference>
<feature type="coiled-coil region" evidence="1">
    <location>
        <begin position="62"/>
        <end position="99"/>
    </location>
</feature>
<feature type="transmembrane region" description="Helical" evidence="2">
    <location>
        <begin position="33"/>
        <end position="56"/>
    </location>
</feature>
<dbReference type="Proteomes" id="UP001275315">
    <property type="component" value="Unassembled WGS sequence"/>
</dbReference>
<name>A0ABU5CUM1_9BACI</name>
<dbReference type="InterPro" id="IPR039076">
    <property type="entry name" value="DivIC"/>
</dbReference>
<organism evidence="3 4">
    <name type="scientific">Paracerasibacillus soli</name>
    <dbReference type="NCBI Taxonomy" id="480284"/>
    <lineage>
        <taxon>Bacteria</taxon>
        <taxon>Bacillati</taxon>
        <taxon>Bacillota</taxon>
        <taxon>Bacilli</taxon>
        <taxon>Bacillales</taxon>
        <taxon>Bacillaceae</taxon>
        <taxon>Paracerasibacillus</taxon>
    </lineage>
</organism>
<dbReference type="InterPro" id="IPR007060">
    <property type="entry name" value="FtsL/DivIC"/>
</dbReference>
<comment type="caution">
    <text evidence="3">The sequence shown here is derived from an EMBL/GenBank/DDBJ whole genome shotgun (WGS) entry which is preliminary data.</text>
</comment>
<protein>
    <submittedName>
        <fullName evidence="3">Septum formation initiator family protein</fullName>
    </submittedName>
</protein>
<dbReference type="Pfam" id="PF04977">
    <property type="entry name" value="DivIC"/>
    <property type="match status" value="1"/>
</dbReference>
<sequence length="126" mass="15403">MSDKRKMVTRLDSHYMKQYDAYMERQRKKRQRLIRRLVFFAVVVMLAVSTVTVYHLKQRDLRQVKSEQFEKLQDELVNLQNQEKELQEEIELLNDEEYILDIARTHYFFSKKGEVIFKSNEEDSSY</sequence>
<evidence type="ECO:0000313" key="4">
    <source>
        <dbReference type="Proteomes" id="UP001275315"/>
    </source>
</evidence>
<accession>A0ABU5CUM1</accession>
<evidence type="ECO:0000256" key="2">
    <source>
        <dbReference type="SAM" id="Phobius"/>
    </source>
</evidence>
<keyword evidence="4" id="KW-1185">Reference proteome</keyword>